<evidence type="ECO:0000256" key="4">
    <source>
        <dbReference type="ARBA" id="ARBA00022448"/>
    </source>
</evidence>
<dbReference type="PRINTS" id="PR01900">
    <property type="entry name" value="YIDCPROTEIN"/>
</dbReference>
<keyword evidence="17" id="KW-1185">Reference proteome</keyword>
<dbReference type="Pfam" id="PF02096">
    <property type="entry name" value="60KD_IMP"/>
    <property type="match status" value="1"/>
</dbReference>
<dbReference type="InterPro" id="IPR038221">
    <property type="entry name" value="YidC_periplasmic_sf"/>
</dbReference>
<comment type="caution">
    <text evidence="16">The sequence shown here is derived from an EMBL/GenBank/DDBJ whole genome shotgun (WGS) entry which is preliminary data.</text>
</comment>
<evidence type="ECO:0000256" key="8">
    <source>
        <dbReference type="ARBA" id="ARBA00022989"/>
    </source>
</evidence>
<evidence type="ECO:0000256" key="10">
    <source>
        <dbReference type="ARBA" id="ARBA00023186"/>
    </source>
</evidence>
<comment type="subcellular location">
    <subcellularLocation>
        <location evidence="1">Cell inner membrane</location>
        <topology evidence="1">Multi-pass membrane protein</topology>
    </subcellularLocation>
    <subcellularLocation>
        <location evidence="13">Cell membrane</location>
        <topology evidence="13">Multi-pass membrane protein</topology>
    </subcellularLocation>
</comment>
<feature type="transmembrane region" description="Helical" evidence="13">
    <location>
        <begin position="437"/>
        <end position="457"/>
    </location>
</feature>
<dbReference type="RefSeq" id="WP_169625452.1">
    <property type="nucleotide sequence ID" value="NZ_JABBNT010000003.1"/>
</dbReference>
<dbReference type="NCBIfam" id="TIGR03593">
    <property type="entry name" value="yidC_nterm"/>
    <property type="match status" value="1"/>
</dbReference>
<dbReference type="Pfam" id="PF14849">
    <property type="entry name" value="YidC_periplas"/>
    <property type="match status" value="1"/>
</dbReference>
<evidence type="ECO:0000256" key="2">
    <source>
        <dbReference type="ARBA" id="ARBA00010527"/>
    </source>
</evidence>
<feature type="transmembrane region" description="Helical" evidence="13">
    <location>
        <begin position="500"/>
        <end position="519"/>
    </location>
</feature>
<evidence type="ECO:0000256" key="1">
    <source>
        <dbReference type="ARBA" id="ARBA00004429"/>
    </source>
</evidence>
<keyword evidence="4 13" id="KW-0813">Transport</keyword>
<evidence type="ECO:0000256" key="9">
    <source>
        <dbReference type="ARBA" id="ARBA00023136"/>
    </source>
</evidence>
<dbReference type="CDD" id="cd20070">
    <property type="entry name" value="5TM_YidC_Alb3"/>
    <property type="match status" value="1"/>
</dbReference>
<feature type="domain" description="Membrane insertase YidC/Oxa/ALB C-terminal" evidence="14">
    <location>
        <begin position="374"/>
        <end position="574"/>
    </location>
</feature>
<evidence type="ECO:0000313" key="16">
    <source>
        <dbReference type="EMBL" id="NMM45078.1"/>
    </source>
</evidence>
<keyword evidence="6 13" id="KW-0812">Transmembrane</keyword>
<dbReference type="GO" id="GO:0015031">
    <property type="term" value="P:protein transport"/>
    <property type="evidence" value="ECO:0007669"/>
    <property type="project" value="UniProtKB-KW"/>
</dbReference>
<keyword evidence="9 13" id="KW-0472">Membrane</keyword>
<dbReference type="InterPro" id="IPR001708">
    <property type="entry name" value="YidC/ALB3/OXA1/COX18"/>
</dbReference>
<dbReference type="CDD" id="cd19961">
    <property type="entry name" value="EcYidC-like_peri"/>
    <property type="match status" value="1"/>
</dbReference>
<evidence type="ECO:0000313" key="17">
    <source>
        <dbReference type="Proteomes" id="UP000539372"/>
    </source>
</evidence>
<comment type="similarity">
    <text evidence="2 13">Belongs to the OXA1/ALB3/YidC family. Type 1 subfamily.</text>
</comment>
<evidence type="ECO:0000256" key="7">
    <source>
        <dbReference type="ARBA" id="ARBA00022927"/>
    </source>
</evidence>
<dbReference type="GO" id="GO:0051205">
    <property type="term" value="P:protein insertion into membrane"/>
    <property type="evidence" value="ECO:0007669"/>
    <property type="project" value="TreeGrafter"/>
</dbReference>
<keyword evidence="8 13" id="KW-1133">Transmembrane helix</keyword>
<name>A0A7Y0E0V5_9PROT</name>
<sequence>MKENKNLVMAIALSALILFGWPYIQGFFFPAPPAPPQQAQTTQTQTGQTGAVDSAGVPTIPGMPNAPGTAAAPITREDALANAPRIAVETPRLSGSINLRGARIDDLTLSDYHETLEDGSPAIDLLQPAGGAQPYLVQFGWSPMDGLETPDGDTVWAANGDTLTPSSPVTLTWTNAAGVTFEQSIAVDENFMFTVTQRIVNGSDQTISAVPYGRIFRGAKPKTQNFYILHEGLIGVFDGKLEEIKYDDLEDKPQGKESFATTGGWMGITDKYWLVALVPNQTASVNSTFLRTGTTDGQFHVNFVADPTSVAPGARVEMTDHFFAGAKETLRLDAYSESLGITNFDLAVDFGWFYFLTKPFFFAIHWFHSVLGNFGLAIMALTLCVKICFFPLANKSYKSMSKMKLLQPKIVELRERLGDDKQKLQSEMMELYKKEKVNPLAGCLPVLIQIPVFFSLYKVLFVTIEMRHAPFFGWIHDLSAPDPLGLLTVFGLVPWDVPQILHIVNIGIWPLIMGFTMWFQQRLNPPPADPIQAKIFGLMPIFFTFILGGFPAGLVIYWAWNNSLSILQQYVIMRRMGVAIGGGKAKDAEE</sequence>
<feature type="domain" description="Membrane insertase YidC N-terminal" evidence="15">
    <location>
        <begin position="85"/>
        <end position="362"/>
    </location>
</feature>
<feature type="transmembrane region" description="Helical" evidence="13">
    <location>
        <begin position="540"/>
        <end position="560"/>
    </location>
</feature>
<evidence type="ECO:0000256" key="5">
    <source>
        <dbReference type="ARBA" id="ARBA00022475"/>
    </source>
</evidence>
<accession>A0A7Y0E0V5</accession>
<evidence type="ECO:0000256" key="6">
    <source>
        <dbReference type="ARBA" id="ARBA00022692"/>
    </source>
</evidence>
<dbReference type="NCBIfam" id="NF002353">
    <property type="entry name" value="PRK01318.1-4"/>
    <property type="match status" value="1"/>
</dbReference>
<evidence type="ECO:0000256" key="13">
    <source>
        <dbReference type="HAMAP-Rule" id="MF_01810"/>
    </source>
</evidence>
<dbReference type="InterPro" id="IPR028055">
    <property type="entry name" value="YidC/Oxa/ALB_C"/>
</dbReference>
<gene>
    <name evidence="13 16" type="primary">yidC</name>
    <name evidence="16" type="ORF">HH303_11355</name>
</gene>
<dbReference type="GO" id="GO:0032977">
    <property type="term" value="F:membrane insertase activity"/>
    <property type="evidence" value="ECO:0007669"/>
    <property type="project" value="InterPro"/>
</dbReference>
<dbReference type="Gene3D" id="2.70.98.90">
    <property type="match status" value="1"/>
</dbReference>
<dbReference type="PANTHER" id="PTHR12428">
    <property type="entry name" value="OXA1"/>
    <property type="match status" value="1"/>
</dbReference>
<proteinExistence type="inferred from homology"/>
<dbReference type="GO" id="GO:0005886">
    <property type="term" value="C:plasma membrane"/>
    <property type="evidence" value="ECO:0007669"/>
    <property type="project" value="UniProtKB-SubCell"/>
</dbReference>
<evidence type="ECO:0000256" key="11">
    <source>
        <dbReference type="ARBA" id="ARBA00033245"/>
    </source>
</evidence>
<keyword evidence="7 13" id="KW-0653">Protein transport</keyword>
<dbReference type="AlphaFoldDB" id="A0A7Y0E0V5"/>
<evidence type="ECO:0000256" key="12">
    <source>
        <dbReference type="ARBA" id="ARBA00033342"/>
    </source>
</evidence>
<dbReference type="InterPro" id="IPR019998">
    <property type="entry name" value="Membr_insert_YidC"/>
</dbReference>
<keyword evidence="5 13" id="KW-1003">Cell membrane</keyword>
<organism evidence="16 17">
    <name type="scientific">Pacificispira spongiicola</name>
    <dbReference type="NCBI Taxonomy" id="2729598"/>
    <lineage>
        <taxon>Bacteria</taxon>
        <taxon>Pseudomonadati</taxon>
        <taxon>Pseudomonadota</taxon>
        <taxon>Alphaproteobacteria</taxon>
        <taxon>Rhodospirillales</taxon>
        <taxon>Rhodospirillaceae</taxon>
        <taxon>Pacificispira</taxon>
    </lineage>
</organism>
<reference evidence="16 17" key="1">
    <citation type="submission" date="2020-04" db="EMBL/GenBank/DDBJ databases">
        <title>Rhodospirillaceae bacterium KN72 isolated from deep sea.</title>
        <authorList>
            <person name="Zhang D.-C."/>
        </authorList>
    </citation>
    <scope>NUCLEOTIDE SEQUENCE [LARGE SCALE GENOMIC DNA]</scope>
    <source>
        <strain evidence="16 17">KN72</strain>
    </source>
</reference>
<dbReference type="HAMAP" id="MF_01810">
    <property type="entry name" value="YidC_type1"/>
    <property type="match status" value="1"/>
</dbReference>
<evidence type="ECO:0000256" key="3">
    <source>
        <dbReference type="ARBA" id="ARBA00015325"/>
    </source>
</evidence>
<dbReference type="EMBL" id="JABBNT010000003">
    <property type="protein sequence ID" value="NMM45078.1"/>
    <property type="molecule type" value="Genomic_DNA"/>
</dbReference>
<comment type="subunit">
    <text evidence="13">Interacts with the Sec translocase complex via SecD. Specifically interacts with transmembrane segments of nascent integral membrane proteins during membrane integration.</text>
</comment>
<dbReference type="InterPro" id="IPR028053">
    <property type="entry name" value="Membr_insert_YidC_N"/>
</dbReference>
<comment type="function">
    <text evidence="13">Required for the insertion and/or proper folding and/or complex formation of integral membrane proteins into the membrane. Involved in integration of membrane proteins that insert both dependently and independently of the Sec translocase complex, as well as at least some lipoproteins. Aids folding of multispanning membrane proteins.</text>
</comment>
<dbReference type="PANTHER" id="PTHR12428:SF65">
    <property type="entry name" value="CYTOCHROME C OXIDASE ASSEMBLY PROTEIN COX18, MITOCHONDRIAL"/>
    <property type="match status" value="1"/>
</dbReference>
<keyword evidence="10 13" id="KW-0143">Chaperone</keyword>
<evidence type="ECO:0000259" key="15">
    <source>
        <dbReference type="Pfam" id="PF14849"/>
    </source>
</evidence>
<feature type="transmembrane region" description="Helical" evidence="13">
    <location>
        <begin position="366"/>
        <end position="393"/>
    </location>
</feature>
<protein>
    <recommendedName>
        <fullName evidence="3 13">Membrane protein insertase YidC</fullName>
    </recommendedName>
    <alternativeName>
        <fullName evidence="12 13">Foldase YidC</fullName>
    </alternativeName>
    <alternativeName>
        <fullName evidence="11 13">Membrane integrase YidC</fullName>
    </alternativeName>
    <alternativeName>
        <fullName evidence="13">Membrane protein YidC</fullName>
    </alternativeName>
</protein>
<dbReference type="NCBIfam" id="TIGR03592">
    <property type="entry name" value="yidC_oxa1_cterm"/>
    <property type="match status" value="1"/>
</dbReference>
<dbReference type="InterPro" id="IPR047196">
    <property type="entry name" value="YidC_ALB_C"/>
</dbReference>
<evidence type="ECO:0000259" key="14">
    <source>
        <dbReference type="Pfam" id="PF02096"/>
    </source>
</evidence>
<dbReference type="Proteomes" id="UP000539372">
    <property type="component" value="Unassembled WGS sequence"/>
</dbReference>